<organism evidence="1 2">
    <name type="scientific">Prorocentrum cordatum</name>
    <dbReference type="NCBI Taxonomy" id="2364126"/>
    <lineage>
        <taxon>Eukaryota</taxon>
        <taxon>Sar</taxon>
        <taxon>Alveolata</taxon>
        <taxon>Dinophyceae</taxon>
        <taxon>Prorocentrales</taxon>
        <taxon>Prorocentraceae</taxon>
        <taxon>Prorocentrum</taxon>
    </lineage>
</organism>
<dbReference type="EMBL" id="CAUYUJ010016142">
    <property type="protein sequence ID" value="CAK0862269.1"/>
    <property type="molecule type" value="Genomic_DNA"/>
</dbReference>
<evidence type="ECO:0000313" key="2">
    <source>
        <dbReference type="Proteomes" id="UP001189429"/>
    </source>
</evidence>
<sequence>MGSEDRAASPVQRRCGSMWSPMFSTPMAPMHRPNRRCIGLHRHRIADIFASFYEQLYKSRGTTDEDLDNEVPLENEQHHTSSPFHGRPPLGLKELRHAIRQLRNGKCPDTAGITAEMLRSGGKFLEQHLLKFYNDILRPELEPPRQWRQMTIRVIHTSGDPGLPKHDRPIAILSMLYKLLARLLCNRLGTIFDADQSSGQAGFRKGFSTENHVFTTAIIQERSNEWQLPGGDSGR</sequence>
<dbReference type="PANTHER" id="PTHR36688">
    <property type="entry name" value="ENDO/EXONUCLEASE/PHOSPHATASE DOMAIN-CONTAINING PROTEIN"/>
    <property type="match status" value="1"/>
</dbReference>
<comment type="caution">
    <text evidence="1">The sequence shown here is derived from an EMBL/GenBank/DDBJ whole genome shotgun (WGS) entry which is preliminary data.</text>
</comment>
<keyword evidence="2" id="KW-1185">Reference proteome</keyword>
<name>A0ABN9UQM9_9DINO</name>
<reference evidence="1" key="1">
    <citation type="submission" date="2023-10" db="EMBL/GenBank/DDBJ databases">
        <authorList>
            <person name="Chen Y."/>
            <person name="Shah S."/>
            <person name="Dougan E. K."/>
            <person name="Thang M."/>
            <person name="Chan C."/>
        </authorList>
    </citation>
    <scope>NUCLEOTIDE SEQUENCE [LARGE SCALE GENOMIC DNA]</scope>
</reference>
<evidence type="ECO:0000313" key="1">
    <source>
        <dbReference type="EMBL" id="CAK0862269.1"/>
    </source>
</evidence>
<protein>
    <recommendedName>
        <fullName evidence="3">Reverse transcriptase domain-containing protein</fullName>
    </recommendedName>
</protein>
<dbReference type="PANTHER" id="PTHR36688:SF1">
    <property type="entry name" value="ENDONUCLEASE_EXONUCLEASE_PHOSPHATASE DOMAIN-CONTAINING PROTEIN"/>
    <property type="match status" value="1"/>
</dbReference>
<dbReference type="InterPro" id="IPR052560">
    <property type="entry name" value="RdDP_mobile_element"/>
</dbReference>
<gene>
    <name evidence="1" type="ORF">PCOR1329_LOCUS50727</name>
</gene>
<dbReference type="Proteomes" id="UP001189429">
    <property type="component" value="Unassembled WGS sequence"/>
</dbReference>
<evidence type="ECO:0008006" key="3">
    <source>
        <dbReference type="Google" id="ProtNLM"/>
    </source>
</evidence>
<proteinExistence type="predicted"/>
<accession>A0ABN9UQM9</accession>